<gene>
    <name evidence="7" type="ORF">IMSHALPRED_001842</name>
</gene>
<feature type="region of interest" description="Disordered" evidence="4">
    <location>
        <begin position="92"/>
        <end position="182"/>
    </location>
</feature>
<keyword evidence="3" id="KW-0175">Coiled coil</keyword>
<dbReference type="GO" id="GO:0036435">
    <property type="term" value="F:K48-linked polyubiquitin modification-dependent protein binding"/>
    <property type="evidence" value="ECO:0007669"/>
    <property type="project" value="TreeGrafter"/>
</dbReference>
<feature type="compositionally biased region" description="Basic and acidic residues" evidence="4">
    <location>
        <begin position="92"/>
        <end position="101"/>
    </location>
</feature>
<comment type="subcellular location">
    <subcellularLocation>
        <location evidence="1">Cytoplasm</location>
    </subcellularLocation>
</comment>
<dbReference type="GO" id="GO:0032435">
    <property type="term" value="P:negative regulation of proteasomal ubiquitin-dependent protein catabolic process"/>
    <property type="evidence" value="ECO:0007669"/>
    <property type="project" value="TreeGrafter"/>
</dbReference>
<dbReference type="Pfam" id="PF24560">
    <property type="entry name" value="zf-C2H2_OTU1_C"/>
    <property type="match status" value="1"/>
</dbReference>
<sequence length="314" mass="34588">MASTDLDTLLEMGFDRPRAELAIQKKSDLTAAVGWLEEVQGMSLEEITAAEAKAEVDSNTVPADLKPGEEAKSLVCGDCGRKLRSHAQAEFHATKTGHVDFSESTEEIAPLTEEEKKAKLEELRRKLAEKRSGTSEQDKLDKKKNEDIRRKSTKETQDIKEDLKKKEQLKDAAAKRKEKQDEIAAKERIKAKIAADKEERRLRTEKEKAEREGRAPPAAQEAAILPTTSGPVASKPASAYTETRLRLQLPTGNIQKAFSVDTTLFEVASAVTRDSGLEVGSFIQNFPKKVFDAIDFGASLKELGLVPSASLIVK</sequence>
<evidence type="ECO:0008006" key="9">
    <source>
        <dbReference type="Google" id="ProtNLM"/>
    </source>
</evidence>
<dbReference type="Pfam" id="PF00789">
    <property type="entry name" value="UBX"/>
    <property type="match status" value="1"/>
</dbReference>
<dbReference type="Gene3D" id="3.10.20.90">
    <property type="entry name" value="Phosphatidylinositol 3-kinase Catalytic Subunit, Chain A, domain 1"/>
    <property type="match status" value="1"/>
</dbReference>
<dbReference type="SUPFAM" id="SSF54236">
    <property type="entry name" value="Ubiquitin-like"/>
    <property type="match status" value="1"/>
</dbReference>
<name>A0A8H3F4I1_9LECA</name>
<comment type="caution">
    <text evidence="7">The sequence shown here is derived from an EMBL/GenBank/DDBJ whole genome shotgun (WGS) entry which is preliminary data.</text>
</comment>
<evidence type="ECO:0000256" key="1">
    <source>
        <dbReference type="ARBA" id="ARBA00004496"/>
    </source>
</evidence>
<evidence type="ECO:0000259" key="5">
    <source>
        <dbReference type="Pfam" id="PF00789"/>
    </source>
</evidence>
<dbReference type="OrthoDB" id="10254930at2759"/>
<keyword evidence="8" id="KW-1185">Reference proteome</keyword>
<evidence type="ECO:0000256" key="4">
    <source>
        <dbReference type="SAM" id="MobiDB-lite"/>
    </source>
</evidence>
<organism evidence="7 8">
    <name type="scientific">Imshaugia aleurites</name>
    <dbReference type="NCBI Taxonomy" id="172621"/>
    <lineage>
        <taxon>Eukaryota</taxon>
        <taxon>Fungi</taxon>
        <taxon>Dikarya</taxon>
        <taxon>Ascomycota</taxon>
        <taxon>Pezizomycotina</taxon>
        <taxon>Lecanoromycetes</taxon>
        <taxon>OSLEUM clade</taxon>
        <taxon>Lecanoromycetidae</taxon>
        <taxon>Lecanorales</taxon>
        <taxon>Lecanorineae</taxon>
        <taxon>Parmeliaceae</taxon>
        <taxon>Imshaugia</taxon>
    </lineage>
</organism>
<feature type="compositionally biased region" description="Basic and acidic residues" evidence="4">
    <location>
        <begin position="196"/>
        <end position="214"/>
    </location>
</feature>
<feature type="region of interest" description="Disordered" evidence="4">
    <location>
        <begin position="196"/>
        <end position="237"/>
    </location>
</feature>
<dbReference type="EMBL" id="CAJPDT010000013">
    <property type="protein sequence ID" value="CAF9914181.1"/>
    <property type="molecule type" value="Genomic_DNA"/>
</dbReference>
<dbReference type="SUPFAM" id="SSF46934">
    <property type="entry name" value="UBA-like"/>
    <property type="match status" value="1"/>
</dbReference>
<feature type="compositionally biased region" description="Basic and acidic residues" evidence="4">
    <location>
        <begin position="113"/>
        <end position="182"/>
    </location>
</feature>
<proteinExistence type="predicted"/>
<dbReference type="GO" id="GO:0031397">
    <property type="term" value="P:negative regulation of protein ubiquitination"/>
    <property type="evidence" value="ECO:0007669"/>
    <property type="project" value="TreeGrafter"/>
</dbReference>
<dbReference type="PANTHER" id="PTHR46340">
    <property type="entry name" value="UBX DOMAIN-CONTAINING PROTEIN 1"/>
    <property type="match status" value="1"/>
</dbReference>
<dbReference type="GO" id="GO:1903094">
    <property type="term" value="P:negative regulation of protein K48-linked deubiquitination"/>
    <property type="evidence" value="ECO:0007669"/>
    <property type="project" value="TreeGrafter"/>
</dbReference>
<dbReference type="InterPro" id="IPR029071">
    <property type="entry name" value="Ubiquitin-like_domsf"/>
</dbReference>
<accession>A0A8H3F4I1</accession>
<evidence type="ECO:0000256" key="3">
    <source>
        <dbReference type="ARBA" id="ARBA00023054"/>
    </source>
</evidence>
<dbReference type="Proteomes" id="UP000664534">
    <property type="component" value="Unassembled WGS sequence"/>
</dbReference>
<feature type="domain" description="UBX" evidence="5">
    <location>
        <begin position="239"/>
        <end position="314"/>
    </location>
</feature>
<dbReference type="AlphaFoldDB" id="A0A8H3F4I1"/>
<evidence type="ECO:0000259" key="6">
    <source>
        <dbReference type="Pfam" id="PF24560"/>
    </source>
</evidence>
<keyword evidence="2" id="KW-0963">Cytoplasm</keyword>
<evidence type="ECO:0000313" key="8">
    <source>
        <dbReference type="Proteomes" id="UP000664534"/>
    </source>
</evidence>
<dbReference type="GO" id="GO:0005634">
    <property type="term" value="C:nucleus"/>
    <property type="evidence" value="ECO:0007669"/>
    <property type="project" value="TreeGrafter"/>
</dbReference>
<feature type="domain" description="OTU1-like C-terminal C2H2-type zinc finger" evidence="6">
    <location>
        <begin position="73"/>
        <end position="103"/>
    </location>
</feature>
<evidence type="ECO:0000313" key="7">
    <source>
        <dbReference type="EMBL" id="CAF9914181.1"/>
    </source>
</evidence>
<dbReference type="InterPro" id="IPR001012">
    <property type="entry name" value="UBX_dom"/>
</dbReference>
<dbReference type="InterPro" id="IPR009060">
    <property type="entry name" value="UBA-like_sf"/>
</dbReference>
<dbReference type="GO" id="GO:0005737">
    <property type="term" value="C:cytoplasm"/>
    <property type="evidence" value="ECO:0007669"/>
    <property type="project" value="UniProtKB-SubCell"/>
</dbReference>
<dbReference type="InterPro" id="IPR057766">
    <property type="entry name" value="Znf-C2H2_OTU1-like_C"/>
</dbReference>
<dbReference type="PANTHER" id="PTHR46340:SF1">
    <property type="entry name" value="UBX DOMAIN-CONTAINING PROTEIN 1"/>
    <property type="match status" value="1"/>
</dbReference>
<protein>
    <recommendedName>
        <fullName evidence="9">UBX domain-containing protein 1</fullName>
    </recommendedName>
</protein>
<dbReference type="Gene3D" id="1.10.8.10">
    <property type="entry name" value="DNA helicase RuvA subunit, C-terminal domain"/>
    <property type="match status" value="1"/>
</dbReference>
<reference evidence="7" key="1">
    <citation type="submission" date="2021-03" db="EMBL/GenBank/DDBJ databases">
        <authorList>
            <person name="Tagirdzhanova G."/>
        </authorList>
    </citation>
    <scope>NUCLEOTIDE SEQUENCE</scope>
</reference>
<evidence type="ECO:0000256" key="2">
    <source>
        <dbReference type="ARBA" id="ARBA00022490"/>
    </source>
</evidence>